<protein>
    <submittedName>
        <fullName evidence="9">Biopolymer transporter ExbD</fullName>
    </submittedName>
</protein>
<dbReference type="Gene3D" id="3.30.420.270">
    <property type="match status" value="1"/>
</dbReference>
<dbReference type="RefSeq" id="WP_268082255.1">
    <property type="nucleotide sequence ID" value="NZ_CP106885.1"/>
</dbReference>
<proteinExistence type="inferred from homology"/>
<keyword evidence="6 8" id="KW-0472">Membrane</keyword>
<evidence type="ECO:0000256" key="4">
    <source>
        <dbReference type="ARBA" id="ARBA00022692"/>
    </source>
</evidence>
<gene>
    <name evidence="9" type="ORF">P8T11_09010</name>
</gene>
<name>A0ABY8GZT1_9BURK</name>
<comment type="similarity">
    <text evidence="2 7">Belongs to the ExbD/TolR family.</text>
</comment>
<keyword evidence="3" id="KW-1003">Cell membrane</keyword>
<comment type="subcellular location">
    <subcellularLocation>
        <location evidence="1">Cell membrane</location>
        <topology evidence="1">Single-pass membrane protein</topology>
    </subcellularLocation>
    <subcellularLocation>
        <location evidence="7">Cell membrane</location>
        <topology evidence="7">Single-pass type II membrane protein</topology>
    </subcellularLocation>
</comment>
<keyword evidence="4 7" id="KW-0812">Transmembrane</keyword>
<evidence type="ECO:0000256" key="3">
    <source>
        <dbReference type="ARBA" id="ARBA00022475"/>
    </source>
</evidence>
<keyword evidence="5 8" id="KW-1133">Transmembrane helix</keyword>
<dbReference type="EMBL" id="CP121261">
    <property type="protein sequence ID" value="WFP09998.1"/>
    <property type="molecule type" value="Genomic_DNA"/>
</dbReference>
<dbReference type="PANTHER" id="PTHR30558">
    <property type="entry name" value="EXBD MEMBRANE COMPONENT OF PMF-DRIVEN MACROMOLECULE IMPORT SYSTEM"/>
    <property type="match status" value="1"/>
</dbReference>
<evidence type="ECO:0000256" key="1">
    <source>
        <dbReference type="ARBA" id="ARBA00004162"/>
    </source>
</evidence>
<evidence type="ECO:0000256" key="7">
    <source>
        <dbReference type="RuleBase" id="RU003879"/>
    </source>
</evidence>
<keyword evidence="10" id="KW-1185">Reference proteome</keyword>
<accession>A0ABY8GZT1</accession>
<evidence type="ECO:0000313" key="9">
    <source>
        <dbReference type="EMBL" id="WFP09998.1"/>
    </source>
</evidence>
<evidence type="ECO:0000256" key="2">
    <source>
        <dbReference type="ARBA" id="ARBA00005811"/>
    </source>
</evidence>
<feature type="transmembrane region" description="Helical" evidence="8">
    <location>
        <begin position="21"/>
        <end position="41"/>
    </location>
</feature>
<evidence type="ECO:0000256" key="5">
    <source>
        <dbReference type="ARBA" id="ARBA00022989"/>
    </source>
</evidence>
<evidence type="ECO:0000313" key="10">
    <source>
        <dbReference type="Proteomes" id="UP001214170"/>
    </source>
</evidence>
<keyword evidence="7" id="KW-0653">Protein transport</keyword>
<keyword evidence="7" id="KW-0813">Transport</keyword>
<dbReference type="Proteomes" id="UP001214170">
    <property type="component" value="Chromosome"/>
</dbReference>
<organism evidence="9 10">
    <name type="scientific">Achromobacter spanius</name>
    <dbReference type="NCBI Taxonomy" id="217203"/>
    <lineage>
        <taxon>Bacteria</taxon>
        <taxon>Pseudomonadati</taxon>
        <taxon>Pseudomonadota</taxon>
        <taxon>Betaproteobacteria</taxon>
        <taxon>Burkholderiales</taxon>
        <taxon>Alcaligenaceae</taxon>
        <taxon>Achromobacter</taxon>
    </lineage>
</organism>
<evidence type="ECO:0000256" key="8">
    <source>
        <dbReference type="SAM" id="Phobius"/>
    </source>
</evidence>
<reference evidence="9 10" key="1">
    <citation type="submission" date="2023-03" db="EMBL/GenBank/DDBJ databases">
        <title>Achromobacter spanius LIG8.</title>
        <authorList>
            <person name="Shrestha S."/>
        </authorList>
    </citation>
    <scope>NUCLEOTIDE SEQUENCE [LARGE SCALE GENOMIC DNA]</scope>
    <source>
        <strain evidence="9 10">LIG8</strain>
    </source>
</reference>
<dbReference type="Pfam" id="PF02472">
    <property type="entry name" value="ExbD"/>
    <property type="match status" value="1"/>
</dbReference>
<dbReference type="PANTHER" id="PTHR30558:SF3">
    <property type="entry name" value="BIOPOLYMER TRANSPORT PROTEIN EXBD-RELATED"/>
    <property type="match status" value="1"/>
</dbReference>
<evidence type="ECO:0000256" key="6">
    <source>
        <dbReference type="ARBA" id="ARBA00023136"/>
    </source>
</evidence>
<dbReference type="InterPro" id="IPR003400">
    <property type="entry name" value="ExbD"/>
</dbReference>
<sequence length="141" mass="15007">MNFRGSGGGRWGERDELDINLIPLIDVLLVILIFLAATTSFTRFTQLQVTLPEASSEQDTPPALEVAVSQDGRYALNGTLIDVSTSPEIADALRQAAAGKPDALVIINADAQATHQSVINVMEAARMAGIGRVNFAAQTSR</sequence>